<comment type="similarity">
    <text evidence="2">Belongs to the RIB43A family.</text>
</comment>
<evidence type="ECO:0000256" key="4">
    <source>
        <dbReference type="ARBA" id="ARBA00022846"/>
    </source>
</evidence>
<dbReference type="GO" id="GO:0036126">
    <property type="term" value="C:sperm flagellum"/>
    <property type="evidence" value="ECO:0007669"/>
    <property type="project" value="Ensembl"/>
</dbReference>
<keyword evidence="5" id="KW-0175">Coiled coil</keyword>
<organism evidence="12 13">
    <name type="scientific">Chinchilla lanigera</name>
    <name type="common">Long-tailed chinchilla</name>
    <name type="synonym">Chinchilla villidera</name>
    <dbReference type="NCBI Taxonomy" id="34839"/>
    <lineage>
        <taxon>Eukaryota</taxon>
        <taxon>Metazoa</taxon>
        <taxon>Chordata</taxon>
        <taxon>Craniata</taxon>
        <taxon>Vertebrata</taxon>
        <taxon>Euteleostomi</taxon>
        <taxon>Mammalia</taxon>
        <taxon>Eutheria</taxon>
        <taxon>Euarchontoglires</taxon>
        <taxon>Glires</taxon>
        <taxon>Rodentia</taxon>
        <taxon>Hystricomorpha</taxon>
        <taxon>Chinchillidae</taxon>
        <taxon>Chinchilla</taxon>
    </lineage>
</organism>
<keyword evidence="8" id="KW-0966">Cell projection</keyword>
<reference evidence="12" key="2">
    <citation type="submission" date="2025-09" db="UniProtKB">
        <authorList>
            <consortium name="Ensembl"/>
        </authorList>
    </citation>
    <scope>IDENTIFICATION</scope>
</reference>
<feature type="region of interest" description="Disordered" evidence="11">
    <location>
        <begin position="222"/>
        <end position="243"/>
    </location>
</feature>
<evidence type="ECO:0000256" key="1">
    <source>
        <dbReference type="ARBA" id="ARBA00004611"/>
    </source>
</evidence>
<evidence type="ECO:0000256" key="7">
    <source>
        <dbReference type="ARBA" id="ARBA00023212"/>
    </source>
</evidence>
<keyword evidence="7" id="KW-0206">Cytoskeleton</keyword>
<evidence type="ECO:0000256" key="2">
    <source>
        <dbReference type="ARBA" id="ARBA00006875"/>
    </source>
</evidence>
<dbReference type="PANTHER" id="PTHR14517:SF11">
    <property type="entry name" value="RIB43A-LIKE WITH COILED-COILS PROTEIN 1"/>
    <property type="match status" value="1"/>
</dbReference>
<keyword evidence="6" id="KW-0969">Cilium</keyword>
<evidence type="ECO:0000256" key="6">
    <source>
        <dbReference type="ARBA" id="ARBA00023069"/>
    </source>
</evidence>
<comment type="subunit">
    <text evidence="10">Microtubule inner protein component of sperm flagellar doublet microtubules.</text>
</comment>
<dbReference type="PANTHER" id="PTHR14517">
    <property type="entry name" value="RIB43A-RELATED"/>
    <property type="match status" value="1"/>
</dbReference>
<keyword evidence="4" id="KW-0282">Flagellum</keyword>
<sequence length="378" mass="44298">MYKVDLSSDPKEVAAIEARRNREQDRQSRFFNVRNRVIGVDVEALNNQVEERKLQKEREQKKEEAYGTNSMQYDLVVQMLEKEETKRARRVAKKVQDFRQQKQEFKSRCELELRDPAQFQELPACFGHNGPFCGPASMQYFLGEDLERASFLRMQQQQFRYNLERQLQAQQQARIEEKRVDMLRDQLNLAIDMQAAHMARLEESCRVAVMSARANANKAQAAKLADEQHHKHQRQQEANLTDIQEHTTSNLLTENPEVAQHPMDPHRVLPYCWKGMTPEQRADIRKAQEAQRQEKEAQRQAERALDNEWASQTVCLAQAALELEEQERELCAEFERGLGSFNKQLAMDQKAQQNYLNSVIYTNQPTAQYYLQFNTSSR</sequence>
<dbReference type="AlphaFoldDB" id="A0A8C2V396"/>
<dbReference type="OMA" id="CLKMQQE"/>
<evidence type="ECO:0000256" key="8">
    <source>
        <dbReference type="ARBA" id="ARBA00023273"/>
    </source>
</evidence>
<dbReference type="GO" id="GO:0160111">
    <property type="term" value="C:axonemal A tubule inner sheath"/>
    <property type="evidence" value="ECO:0007669"/>
    <property type="project" value="Ensembl"/>
</dbReference>
<evidence type="ECO:0000313" key="12">
    <source>
        <dbReference type="Ensembl" id="ENSCLAP00000007495.1"/>
    </source>
</evidence>
<evidence type="ECO:0000256" key="3">
    <source>
        <dbReference type="ARBA" id="ARBA00022490"/>
    </source>
</evidence>
<accession>A0A8C2V396</accession>
<comment type="subcellular location">
    <subcellularLocation>
        <location evidence="1">Cytoplasm</location>
        <location evidence="1">Cytoskeleton</location>
        <location evidence="1">Flagellum axoneme</location>
    </subcellularLocation>
</comment>
<proteinExistence type="inferred from homology"/>
<dbReference type="Ensembl" id="ENSCLAT00000007612.1">
    <property type="protein sequence ID" value="ENSCLAP00000007495.1"/>
    <property type="gene ID" value="ENSCLAG00000005268.1"/>
</dbReference>
<dbReference type="Proteomes" id="UP000694398">
    <property type="component" value="Unassembled WGS sequence"/>
</dbReference>
<reference evidence="12" key="1">
    <citation type="submission" date="2025-08" db="UniProtKB">
        <authorList>
            <consortium name="Ensembl"/>
        </authorList>
    </citation>
    <scope>IDENTIFICATION</scope>
</reference>
<name>A0A8C2V396_CHILA</name>
<keyword evidence="3" id="KW-0963">Cytoplasm</keyword>
<dbReference type="InterPro" id="IPR008805">
    <property type="entry name" value="RIB43A"/>
</dbReference>
<evidence type="ECO:0000256" key="5">
    <source>
        <dbReference type="ARBA" id="ARBA00023054"/>
    </source>
</evidence>
<gene>
    <name evidence="12" type="primary">RIBC1</name>
</gene>
<evidence type="ECO:0000313" key="13">
    <source>
        <dbReference type="Proteomes" id="UP000694398"/>
    </source>
</evidence>
<evidence type="ECO:0000256" key="10">
    <source>
        <dbReference type="ARBA" id="ARBA00046435"/>
    </source>
</evidence>
<evidence type="ECO:0000256" key="9">
    <source>
        <dbReference type="ARBA" id="ARBA00041087"/>
    </source>
</evidence>
<protein>
    <recommendedName>
        <fullName evidence="9">RIB43A-like with coiled-coils protein 1</fullName>
    </recommendedName>
</protein>
<dbReference type="GeneTree" id="ENSGT00390000010825"/>
<dbReference type="Pfam" id="PF05914">
    <property type="entry name" value="RIB43A"/>
    <property type="match status" value="1"/>
</dbReference>
<dbReference type="GO" id="GO:0030317">
    <property type="term" value="P:flagellated sperm motility"/>
    <property type="evidence" value="ECO:0007669"/>
    <property type="project" value="Ensembl"/>
</dbReference>
<evidence type="ECO:0000256" key="11">
    <source>
        <dbReference type="SAM" id="MobiDB-lite"/>
    </source>
</evidence>
<keyword evidence="13" id="KW-1185">Reference proteome</keyword>